<keyword evidence="2" id="KW-1185">Reference proteome</keyword>
<dbReference type="AlphaFoldDB" id="A0ABD0L1V3"/>
<evidence type="ECO:0000313" key="2">
    <source>
        <dbReference type="Proteomes" id="UP001519460"/>
    </source>
</evidence>
<comment type="caution">
    <text evidence="1">The sequence shown here is derived from an EMBL/GenBank/DDBJ whole genome shotgun (WGS) entry which is preliminary data.</text>
</comment>
<organism evidence="1 2">
    <name type="scientific">Batillaria attramentaria</name>
    <dbReference type="NCBI Taxonomy" id="370345"/>
    <lineage>
        <taxon>Eukaryota</taxon>
        <taxon>Metazoa</taxon>
        <taxon>Spiralia</taxon>
        <taxon>Lophotrochozoa</taxon>
        <taxon>Mollusca</taxon>
        <taxon>Gastropoda</taxon>
        <taxon>Caenogastropoda</taxon>
        <taxon>Sorbeoconcha</taxon>
        <taxon>Cerithioidea</taxon>
        <taxon>Batillariidae</taxon>
        <taxon>Batillaria</taxon>
    </lineage>
</organism>
<feature type="non-terminal residue" evidence="1">
    <location>
        <position position="1"/>
    </location>
</feature>
<sequence length="85" mass="9651">GRWLVEHHQTRLFGALGLDACRFFSCIVRSELFTPPAGLLKRVVWGWGASFPARRVPSSRRRSGFAPRMRNLIFRSPPGREDGAK</sequence>
<gene>
    <name evidence="1" type="ORF">BaRGS_00015345</name>
</gene>
<name>A0ABD0L1V3_9CAEN</name>
<evidence type="ECO:0000313" key="1">
    <source>
        <dbReference type="EMBL" id="KAK7493445.1"/>
    </source>
</evidence>
<feature type="non-terminal residue" evidence="1">
    <location>
        <position position="85"/>
    </location>
</feature>
<dbReference type="EMBL" id="JACVVK020000093">
    <property type="protein sequence ID" value="KAK7493445.1"/>
    <property type="molecule type" value="Genomic_DNA"/>
</dbReference>
<protein>
    <submittedName>
        <fullName evidence="1">Uncharacterized protein</fullName>
    </submittedName>
</protein>
<reference evidence="1 2" key="1">
    <citation type="journal article" date="2023" name="Sci. Data">
        <title>Genome assembly of the Korean intertidal mud-creeper Batillaria attramentaria.</title>
        <authorList>
            <person name="Patra A.K."/>
            <person name="Ho P.T."/>
            <person name="Jun S."/>
            <person name="Lee S.J."/>
            <person name="Kim Y."/>
            <person name="Won Y.J."/>
        </authorList>
    </citation>
    <scope>NUCLEOTIDE SEQUENCE [LARGE SCALE GENOMIC DNA]</scope>
    <source>
        <strain evidence="1">Wonlab-2016</strain>
    </source>
</reference>
<proteinExistence type="predicted"/>
<dbReference type="Proteomes" id="UP001519460">
    <property type="component" value="Unassembled WGS sequence"/>
</dbReference>
<accession>A0ABD0L1V3</accession>